<feature type="transmembrane region" description="Helical" evidence="1">
    <location>
        <begin position="80"/>
        <end position="109"/>
    </location>
</feature>
<name>M4PPE5_9CAUD</name>
<evidence type="ECO:0000256" key="1">
    <source>
        <dbReference type="SAM" id="Phobius"/>
    </source>
</evidence>
<protein>
    <submittedName>
        <fullName evidence="2">Uncharacterized protein</fullName>
    </submittedName>
</protein>
<keyword evidence="1" id="KW-0812">Transmembrane</keyword>
<keyword evidence="1" id="KW-0472">Membrane</keyword>
<accession>M4PPE5</accession>
<feature type="transmembrane region" description="Helical" evidence="1">
    <location>
        <begin position="32"/>
        <end position="60"/>
    </location>
</feature>
<keyword evidence="1" id="KW-1133">Transmembrane helix</keyword>
<dbReference type="EMBL" id="HQ317291">
    <property type="protein sequence ID" value="AGH06940.1"/>
    <property type="molecule type" value="Genomic_DNA"/>
</dbReference>
<sequence>MPIIVWSSTLTMFKKLVRKYVSLLQRIPERHYWPIFIILSLYFIVPMSEITVTIAAILFFKFENQIRPALAKLVKPLPDWLRYGGSIIFFLVMIDDTLFYFALIALAFWSSRQVKKINKIEDV</sequence>
<evidence type="ECO:0000313" key="2">
    <source>
        <dbReference type="EMBL" id="AGH06940.1"/>
    </source>
</evidence>
<gene>
    <name evidence="2" type="ORF">SWUG_00030</name>
</gene>
<evidence type="ECO:0000313" key="3">
    <source>
        <dbReference type="Proteomes" id="UP000011854"/>
    </source>
</evidence>
<dbReference type="Proteomes" id="UP000011854">
    <property type="component" value="Segment"/>
</dbReference>
<proteinExistence type="predicted"/>
<reference evidence="2 3" key="1">
    <citation type="submission" date="2010-09" db="EMBL/GenBank/DDBJ databases">
        <title>The Genome Sequence of Synechococcus phage S-RIM2 isolate R9_2006.</title>
        <authorList>
            <consortium name="The Broad Institute Genome Sequencing Platform"/>
            <person name="Henn M.R."/>
            <person name="Marston M."/>
            <person name="Levin J."/>
            <person name="Malboeuf C."/>
            <person name="Casali M."/>
            <person name="Russ C."/>
            <person name="Lennon N."/>
            <person name="Chapman S.B."/>
            <person name="Erlich R."/>
            <person name="Young S.K."/>
            <person name="Yandava C."/>
            <person name="Zeng Q."/>
            <person name="Fitzgerald M.F."/>
            <person name="Alvarado L."/>
            <person name="Anderson S."/>
            <person name="Berlin A."/>
            <person name="Chen Z."/>
            <person name="Freedman E."/>
            <person name="Gellesch M."/>
            <person name="Goldberg J."/>
            <person name="Green L."/>
            <person name="Griggs A."/>
            <person name="Gujja S."/>
            <person name="Heilman E."/>
            <person name="Heiman D."/>
            <person name="Hollinger A."/>
            <person name="Howarth C."/>
            <person name="Larson L."/>
            <person name="Mehta T."/>
            <person name="Neiman D."/>
            <person name="Pearson M."/>
            <person name="Roberts A."/>
            <person name="Ryan E."/>
            <person name="Saif S."/>
            <person name="Shea T."/>
            <person name="Shenoy N."/>
            <person name="Sisk P."/>
            <person name="Stolte C."/>
            <person name="Sykes S."/>
            <person name="White J."/>
            <person name="Haas B."/>
            <person name="Nusbaum C."/>
            <person name="Birren B."/>
        </authorList>
    </citation>
    <scope>NUCLEOTIDE SEQUENCE [LARGE SCALE GENOMIC DNA]</scope>
    <source>
        <strain evidence="2">RIM2_R9_906</strain>
    </source>
</reference>
<organism evidence="2 3">
    <name type="scientific">Synechococcus phage S-RIM2 R9_2006</name>
    <dbReference type="NCBI Taxonomy" id="869663"/>
    <lineage>
        <taxon>Viruses</taxon>
        <taxon>Duplodnaviria</taxon>
        <taxon>Heunggongvirae</taxon>
        <taxon>Uroviricota</taxon>
        <taxon>Caudoviricetes</taxon>
        <taxon>Pantevenvirales</taxon>
        <taxon>Kyanoviridae</taxon>
        <taxon>Nerrivikvirus</taxon>
        <taxon>Nerrivikvirus srim2</taxon>
    </lineage>
</organism>